<evidence type="ECO:0000256" key="5">
    <source>
        <dbReference type="SAM" id="MobiDB-lite"/>
    </source>
</evidence>
<keyword evidence="2" id="KW-0547">Nucleotide-binding</keyword>
<dbReference type="PANTHER" id="PTHR43671">
    <property type="entry name" value="SERINE/THREONINE-PROTEIN KINASE NEK"/>
    <property type="match status" value="1"/>
</dbReference>
<evidence type="ECO:0000259" key="6">
    <source>
        <dbReference type="SMART" id="SM00220"/>
    </source>
</evidence>
<evidence type="ECO:0000256" key="2">
    <source>
        <dbReference type="ARBA" id="ARBA00022741"/>
    </source>
</evidence>
<evidence type="ECO:0000313" key="8">
    <source>
        <dbReference type="Proteomes" id="UP000683925"/>
    </source>
</evidence>
<dbReference type="AlphaFoldDB" id="A0A8S1TU47"/>
<dbReference type="InterPro" id="IPR050660">
    <property type="entry name" value="NEK_Ser/Thr_kinase"/>
</dbReference>
<reference evidence="7" key="1">
    <citation type="submission" date="2021-01" db="EMBL/GenBank/DDBJ databases">
        <authorList>
            <consortium name="Genoscope - CEA"/>
            <person name="William W."/>
        </authorList>
    </citation>
    <scope>NUCLEOTIDE SEQUENCE</scope>
</reference>
<accession>A0A8S1TU47</accession>
<feature type="region of interest" description="Disordered" evidence="5">
    <location>
        <begin position="426"/>
        <end position="445"/>
    </location>
</feature>
<dbReference type="OMA" id="CLEMMTQ"/>
<sequence length="492" mass="57312">MGNQQVFVNYTSGLAFIQDLNEQLLDKGTQIHPSLGPIKLWQMKKDPQTFLFSLVIQTSTLDAQLLQIHQQRCKMQHPNLLKYYACSKSLQLAGVEKQQYFFEYQPKTLKQLTMQAPLKEEQIWAFVEQIVDVMQYIQSLNKFHGNLTSEAIFIDKQQNAKLLDNLGQKRQNIDSISEDIFQLGLLCLEMMTQRSSQLNFSSALKQLMGKYSLQLLQLTSKLLQKDIEMGLDFFELKNIIKNRFKIPITIKQAKIIKTEQGYQSCSSIQILDVAEIQRIKQLQPQNQNQHQAEIINTINQNQIQIQQIKGGYLQQFKQLNVLPQKQQIDPDLRKKNSIQQVQLNSYKNQQQTNQSIQLQKIQPQIINHKQRPSLQFQNSHVTSRNPSPKDRILFSQVKQPQQPQNNHFNLKQALEILDKIYKNQNNAQTKSQQKMDMRSSIDSSHSTQFYLSQNKRQQTLPQGSSSVIQTPCHKFQNIQARSFQSFHKKNEI</sequence>
<dbReference type="EMBL" id="CAJJDP010000031">
    <property type="protein sequence ID" value="CAD8155618.1"/>
    <property type="molecule type" value="Genomic_DNA"/>
</dbReference>
<organism evidence="7 8">
    <name type="scientific">Paramecium octaurelia</name>
    <dbReference type="NCBI Taxonomy" id="43137"/>
    <lineage>
        <taxon>Eukaryota</taxon>
        <taxon>Sar</taxon>
        <taxon>Alveolata</taxon>
        <taxon>Ciliophora</taxon>
        <taxon>Intramacronucleata</taxon>
        <taxon>Oligohymenophorea</taxon>
        <taxon>Peniculida</taxon>
        <taxon>Parameciidae</taxon>
        <taxon>Paramecium</taxon>
    </lineage>
</organism>
<evidence type="ECO:0000256" key="1">
    <source>
        <dbReference type="ARBA" id="ARBA00022679"/>
    </source>
</evidence>
<keyword evidence="1" id="KW-0808">Transferase</keyword>
<feature type="domain" description="Protein kinase" evidence="6">
    <location>
        <begin position="45"/>
        <end position="245"/>
    </location>
</feature>
<dbReference type="InterPro" id="IPR000719">
    <property type="entry name" value="Prot_kinase_dom"/>
</dbReference>
<dbReference type="GO" id="GO:0005524">
    <property type="term" value="F:ATP binding"/>
    <property type="evidence" value="ECO:0007669"/>
    <property type="project" value="UniProtKB-KW"/>
</dbReference>
<evidence type="ECO:0000256" key="4">
    <source>
        <dbReference type="ARBA" id="ARBA00022840"/>
    </source>
</evidence>
<dbReference type="PANTHER" id="PTHR43671:SF106">
    <property type="entry name" value="NIMA-LIKE KINASE"/>
    <property type="match status" value="1"/>
</dbReference>
<dbReference type="SMART" id="SM00220">
    <property type="entry name" value="S_TKc"/>
    <property type="match status" value="1"/>
</dbReference>
<gene>
    <name evidence="7" type="ORF">POCTA_138.1.T0310034</name>
</gene>
<comment type="caution">
    <text evidence="7">The sequence shown here is derived from an EMBL/GenBank/DDBJ whole genome shotgun (WGS) entry which is preliminary data.</text>
</comment>
<keyword evidence="4" id="KW-0067">ATP-binding</keyword>
<evidence type="ECO:0000256" key="3">
    <source>
        <dbReference type="ARBA" id="ARBA00022777"/>
    </source>
</evidence>
<name>A0A8S1TU47_PAROT</name>
<protein>
    <recommendedName>
        <fullName evidence="6">Protein kinase domain-containing protein</fullName>
    </recommendedName>
</protein>
<keyword evidence="8" id="KW-1185">Reference proteome</keyword>
<dbReference type="OrthoDB" id="307603at2759"/>
<dbReference type="GO" id="GO:0004674">
    <property type="term" value="F:protein serine/threonine kinase activity"/>
    <property type="evidence" value="ECO:0007669"/>
    <property type="project" value="TreeGrafter"/>
</dbReference>
<evidence type="ECO:0000313" key="7">
    <source>
        <dbReference type="EMBL" id="CAD8155618.1"/>
    </source>
</evidence>
<dbReference type="Proteomes" id="UP000683925">
    <property type="component" value="Unassembled WGS sequence"/>
</dbReference>
<keyword evidence="3" id="KW-0418">Kinase</keyword>
<proteinExistence type="predicted"/>